<dbReference type="Gene3D" id="1.10.357.10">
    <property type="entry name" value="Tetracycline Repressor, domain 2"/>
    <property type="match status" value="1"/>
</dbReference>
<feature type="DNA-binding region" description="H-T-H motif" evidence="2">
    <location>
        <begin position="31"/>
        <end position="50"/>
    </location>
</feature>
<dbReference type="KEGG" id="acht:bsdcttw_06280"/>
<organism evidence="4 5">
    <name type="scientific">Anaerocolumna chitinilytica</name>
    <dbReference type="NCBI Taxonomy" id="1727145"/>
    <lineage>
        <taxon>Bacteria</taxon>
        <taxon>Bacillati</taxon>
        <taxon>Bacillota</taxon>
        <taxon>Clostridia</taxon>
        <taxon>Lachnospirales</taxon>
        <taxon>Lachnospiraceae</taxon>
        <taxon>Anaerocolumna</taxon>
    </lineage>
</organism>
<keyword evidence="1 2" id="KW-0238">DNA-binding</keyword>
<dbReference type="InterPro" id="IPR001647">
    <property type="entry name" value="HTH_TetR"/>
</dbReference>
<protein>
    <recommendedName>
        <fullName evidence="3">HTH tetR-type domain-containing protein</fullName>
    </recommendedName>
</protein>
<dbReference type="Pfam" id="PF00440">
    <property type="entry name" value="TetR_N"/>
    <property type="match status" value="1"/>
</dbReference>
<sequence>MKRIKQINESKELIFEAYMQLLKEKKEEDITLTEIAETAGVGRMTIYRHFKEKEDILLYKVQQYYEVARLQLQDKKLSLLALMEFRYELIYKSPNIEHFYKTNKLQALFDAFRTIYSSDIMTVLPSSIDAYTAAFIISGMDAITNLWIQNGRVEPPKQMAQLTAQNIEKHLSK</sequence>
<dbReference type="RefSeq" id="WP_185257999.1">
    <property type="nucleotide sequence ID" value="NZ_AP023368.1"/>
</dbReference>
<accession>A0A7I8DIQ3</accession>
<name>A0A7I8DIQ3_9FIRM</name>
<dbReference type="GO" id="GO:0003677">
    <property type="term" value="F:DNA binding"/>
    <property type="evidence" value="ECO:0007669"/>
    <property type="project" value="UniProtKB-UniRule"/>
</dbReference>
<evidence type="ECO:0000313" key="5">
    <source>
        <dbReference type="Proteomes" id="UP000515703"/>
    </source>
</evidence>
<keyword evidence="5" id="KW-1185">Reference proteome</keyword>
<dbReference type="AlphaFoldDB" id="A0A7I8DIQ3"/>
<dbReference type="SUPFAM" id="SSF46689">
    <property type="entry name" value="Homeodomain-like"/>
    <property type="match status" value="1"/>
</dbReference>
<evidence type="ECO:0000313" key="4">
    <source>
        <dbReference type="EMBL" id="BCJ97587.1"/>
    </source>
</evidence>
<dbReference type="PANTHER" id="PTHR43479">
    <property type="entry name" value="ACREF/ENVCD OPERON REPRESSOR-RELATED"/>
    <property type="match status" value="1"/>
</dbReference>
<evidence type="ECO:0000259" key="3">
    <source>
        <dbReference type="PROSITE" id="PS50977"/>
    </source>
</evidence>
<evidence type="ECO:0000256" key="1">
    <source>
        <dbReference type="ARBA" id="ARBA00023125"/>
    </source>
</evidence>
<gene>
    <name evidence="4" type="ORF">bsdcttw_06280</name>
</gene>
<dbReference type="Proteomes" id="UP000515703">
    <property type="component" value="Chromosome"/>
</dbReference>
<evidence type="ECO:0000256" key="2">
    <source>
        <dbReference type="PROSITE-ProRule" id="PRU00335"/>
    </source>
</evidence>
<dbReference type="InterPro" id="IPR009057">
    <property type="entry name" value="Homeodomain-like_sf"/>
</dbReference>
<dbReference type="PRINTS" id="PR00455">
    <property type="entry name" value="HTHTETR"/>
</dbReference>
<dbReference type="PROSITE" id="PS50977">
    <property type="entry name" value="HTH_TETR_2"/>
    <property type="match status" value="1"/>
</dbReference>
<dbReference type="PANTHER" id="PTHR43479:SF11">
    <property type="entry name" value="ACREF_ENVCD OPERON REPRESSOR-RELATED"/>
    <property type="match status" value="1"/>
</dbReference>
<dbReference type="InterPro" id="IPR050624">
    <property type="entry name" value="HTH-type_Tx_Regulator"/>
</dbReference>
<proteinExistence type="predicted"/>
<reference evidence="4 5" key="2">
    <citation type="submission" date="2020-08" db="EMBL/GenBank/DDBJ databases">
        <authorList>
            <person name="Ueki A."/>
            <person name="Tonouchi A."/>
        </authorList>
    </citation>
    <scope>NUCLEOTIDE SEQUENCE [LARGE SCALE GENOMIC DNA]</scope>
    <source>
        <strain evidence="4 5">CTTW</strain>
    </source>
</reference>
<dbReference type="EMBL" id="AP023368">
    <property type="protein sequence ID" value="BCJ97587.1"/>
    <property type="molecule type" value="Genomic_DNA"/>
</dbReference>
<reference evidence="4 5" key="1">
    <citation type="submission" date="2020-08" db="EMBL/GenBank/DDBJ databases">
        <title>Draft genome sequencing of an Anaerocolumna strain isolated from anoxic soil subjected to BSD treatment.</title>
        <authorList>
            <person name="Uek A."/>
            <person name="Tonouchi A."/>
        </authorList>
    </citation>
    <scope>NUCLEOTIDE SEQUENCE [LARGE SCALE GENOMIC DNA]</scope>
    <source>
        <strain evidence="4 5">CTTW</strain>
    </source>
</reference>
<feature type="domain" description="HTH tetR-type" evidence="3">
    <location>
        <begin position="8"/>
        <end position="68"/>
    </location>
</feature>